<dbReference type="SUPFAM" id="SSF56672">
    <property type="entry name" value="DNA/RNA polymerases"/>
    <property type="match status" value="1"/>
</dbReference>
<keyword evidence="4" id="KW-0548">Nucleotidyltransferase</keyword>
<keyword evidence="6" id="KW-0693">Viral RNA replication</keyword>
<reference evidence="11" key="1">
    <citation type="submission" date="2019-05" db="EMBL/GenBank/DDBJ databases">
        <title>Metatranscriptomic reconstruction reveals RNA viruses with the potential to shape carbon cycling in soil.</title>
        <authorList>
            <person name="Starr E.P."/>
            <person name="Nuccio E."/>
            <person name="Pett-Ridge J."/>
            <person name="Banfield J.F."/>
            <person name="Firestone M.K."/>
        </authorList>
    </citation>
    <scope>NUCLEOTIDE SEQUENCE</scope>
    <source>
        <strain evidence="11">H3_Rhizo_37_scaffold_95</strain>
    </source>
</reference>
<name>A0A514CZJ6_9VIRU</name>
<keyword evidence="2 11" id="KW-0696">RNA-directed RNA polymerase</keyword>
<protein>
    <recommendedName>
        <fullName evidence="1">RNA-directed RNA polymerase</fullName>
        <ecNumber evidence="1">2.7.7.48</ecNumber>
    </recommendedName>
    <alternativeName>
        <fullName evidence="7">RNA replicase beta chain</fullName>
    </alternativeName>
</protein>
<evidence type="ECO:0000256" key="3">
    <source>
        <dbReference type="ARBA" id="ARBA00022679"/>
    </source>
</evidence>
<evidence type="ECO:0000256" key="5">
    <source>
        <dbReference type="ARBA" id="ARBA00022741"/>
    </source>
</evidence>
<keyword evidence="9" id="KW-0479">Metal-binding</keyword>
<evidence type="ECO:0000256" key="6">
    <source>
        <dbReference type="ARBA" id="ARBA00022953"/>
    </source>
</evidence>
<dbReference type="EMBL" id="MN032934">
    <property type="protein sequence ID" value="QDH86791.1"/>
    <property type="molecule type" value="Genomic_RNA"/>
</dbReference>
<dbReference type="InterPro" id="IPR043502">
    <property type="entry name" value="DNA/RNA_pol_sf"/>
</dbReference>
<comment type="catalytic activity">
    <reaction evidence="8">
        <text>RNA(n) + a ribonucleoside 5'-triphosphate = RNA(n+1) + diphosphate</text>
        <dbReference type="Rhea" id="RHEA:21248"/>
        <dbReference type="Rhea" id="RHEA-COMP:14527"/>
        <dbReference type="Rhea" id="RHEA-COMP:17342"/>
        <dbReference type="ChEBI" id="CHEBI:33019"/>
        <dbReference type="ChEBI" id="CHEBI:61557"/>
        <dbReference type="ChEBI" id="CHEBI:140395"/>
        <dbReference type="EC" id="2.7.7.48"/>
    </reaction>
</comment>
<dbReference type="Pfam" id="PF03431">
    <property type="entry name" value="RNA_replicase_B"/>
    <property type="match status" value="1"/>
</dbReference>
<comment type="cofactor">
    <cofactor evidence="9">
        <name>Mg(2+)</name>
        <dbReference type="ChEBI" id="CHEBI:18420"/>
    </cofactor>
    <text evidence="9">Binds 2 Mg(2+) per subunit.</text>
</comment>
<dbReference type="GO" id="GO:0046872">
    <property type="term" value="F:metal ion binding"/>
    <property type="evidence" value="ECO:0007669"/>
    <property type="project" value="UniProtKB-KW"/>
</dbReference>
<feature type="binding site" evidence="9">
    <location>
        <position position="320"/>
    </location>
    <ligand>
        <name>Mg(2+)</name>
        <dbReference type="ChEBI" id="CHEBI:18420"/>
        <label>2</label>
    </ligand>
</feature>
<evidence type="ECO:0000256" key="2">
    <source>
        <dbReference type="ARBA" id="ARBA00022484"/>
    </source>
</evidence>
<feature type="domain" description="RdRp catalytic" evidence="10">
    <location>
        <begin position="305"/>
        <end position="450"/>
    </location>
</feature>
<organism evidence="11">
    <name type="scientific">Leviviridae sp</name>
    <dbReference type="NCBI Taxonomy" id="2027243"/>
    <lineage>
        <taxon>Viruses</taxon>
        <taxon>Riboviria</taxon>
        <taxon>Orthornavirae</taxon>
        <taxon>Lenarviricota</taxon>
        <taxon>Leviviricetes</taxon>
        <taxon>Norzivirales</taxon>
        <taxon>Fiersviridae</taxon>
    </lineage>
</organism>
<keyword evidence="3" id="KW-0808">Transferase</keyword>
<dbReference type="PROSITE" id="PS50522">
    <property type="entry name" value="RDRP_PHAGE"/>
    <property type="match status" value="1"/>
</dbReference>
<keyword evidence="9" id="KW-0460">Magnesium</keyword>
<sequence>MKSHESDLLELVEVVYYDATTRCIADFSDLRDLETIRSRVKLEGLSFLTITLPNFCKDFERSLALGHVDPTFFRNFGKNGRIPAFLQGIVGLVFDRETGRLKNDESPNLVARAVEATRQICLVFKKLSLTCTPKRVRAAIKGFVSTEHDLAAFDPSIDDCHRFKSVAHLLWAGVISNIKVSDCRPVHGPGQTAERIVGNGKYVWQSWHDRLDIYFPLIDNGYPIGCNPLSEEEIELVTIVPPAQELPVRVTPVPKTQKGPRIIAIEPCCMQYAQQAIRGPLYEHLERSRIVGGHVNFTDQSINRELALRASCDGQLATIDLSEASDRVPHGLALSMFDSNPDLRDAIDSCRSTHATLPDGSRIGPLLKFASMGSALCFPVESMYFYTICVVALLEIQKLPVTKRNVSNVARLVYVYGDDILVPSKQAVKILDYLQKYNCKVNIPKSFWSGKFRESCGMDAYDGYEVTPTYIRHLPPENLQQTSTIISWVKSAGLFYRRGFFKTADLLYRKVERLIGTLPIVHDSSQMLGRILYLPNCYPSVRDLTRDGKIKVRWNKKYQRLEVKAWVAAPVYRADKLDGWAALQKSLSKLTSLVSLEEERDKLHLERTARYGAVALQRRWVPTT</sequence>
<proteinExistence type="predicted"/>
<dbReference type="InterPro" id="IPR005093">
    <property type="entry name" value="RNArep_beta"/>
</dbReference>
<evidence type="ECO:0000256" key="8">
    <source>
        <dbReference type="ARBA" id="ARBA00048744"/>
    </source>
</evidence>
<evidence type="ECO:0000256" key="4">
    <source>
        <dbReference type="ARBA" id="ARBA00022695"/>
    </source>
</evidence>
<evidence type="ECO:0000259" key="10">
    <source>
        <dbReference type="PROSITE" id="PS50522"/>
    </source>
</evidence>
<dbReference type="EC" id="2.7.7.48" evidence="1"/>
<evidence type="ECO:0000256" key="1">
    <source>
        <dbReference type="ARBA" id="ARBA00012494"/>
    </source>
</evidence>
<dbReference type="GO" id="GO:0000166">
    <property type="term" value="F:nucleotide binding"/>
    <property type="evidence" value="ECO:0007669"/>
    <property type="project" value="UniProtKB-KW"/>
</dbReference>
<accession>A0A514CZJ6</accession>
<dbReference type="GO" id="GO:0039694">
    <property type="term" value="P:viral RNA genome replication"/>
    <property type="evidence" value="ECO:0007669"/>
    <property type="project" value="InterPro"/>
</dbReference>
<evidence type="ECO:0000256" key="9">
    <source>
        <dbReference type="PIRSR" id="PIRSR605093-1"/>
    </source>
</evidence>
<dbReference type="InterPro" id="IPR007096">
    <property type="entry name" value="RNA-dir_Rpol_cat_phage"/>
</dbReference>
<gene>
    <name evidence="11" type="ORF">H3Rhizo3795_000003</name>
</gene>
<feature type="binding site" evidence="9">
    <location>
        <position position="418"/>
    </location>
    <ligand>
        <name>Mg(2+)</name>
        <dbReference type="ChEBI" id="CHEBI:18420"/>
        <label>2</label>
    </ligand>
</feature>
<feature type="binding site" evidence="9">
    <location>
        <position position="419"/>
    </location>
    <ligand>
        <name>Mg(2+)</name>
        <dbReference type="ChEBI" id="CHEBI:18420"/>
        <label>2</label>
    </ligand>
</feature>
<dbReference type="GO" id="GO:0003968">
    <property type="term" value="F:RNA-directed RNA polymerase activity"/>
    <property type="evidence" value="ECO:0007669"/>
    <property type="project" value="UniProtKB-KW"/>
</dbReference>
<evidence type="ECO:0000256" key="7">
    <source>
        <dbReference type="ARBA" id="ARBA00030248"/>
    </source>
</evidence>
<keyword evidence="5" id="KW-0547">Nucleotide-binding</keyword>
<evidence type="ECO:0000313" key="11">
    <source>
        <dbReference type="EMBL" id="QDH86791.1"/>
    </source>
</evidence>